<name>A0A7W6Q4J1_9RHOB</name>
<dbReference type="Proteomes" id="UP000565745">
    <property type="component" value="Unassembled WGS sequence"/>
</dbReference>
<evidence type="ECO:0000313" key="3">
    <source>
        <dbReference type="Proteomes" id="UP000565745"/>
    </source>
</evidence>
<dbReference type="Gene3D" id="1.10.260.40">
    <property type="entry name" value="lambda repressor-like DNA-binding domains"/>
    <property type="match status" value="1"/>
</dbReference>
<evidence type="ECO:0000259" key="1">
    <source>
        <dbReference type="PROSITE" id="PS50943"/>
    </source>
</evidence>
<dbReference type="AlphaFoldDB" id="A0A7W6Q4J1"/>
<keyword evidence="3" id="KW-1185">Reference proteome</keyword>
<dbReference type="InterPro" id="IPR001387">
    <property type="entry name" value="Cro/C1-type_HTH"/>
</dbReference>
<dbReference type="CDD" id="cd00093">
    <property type="entry name" value="HTH_XRE"/>
    <property type="match status" value="1"/>
</dbReference>
<reference evidence="2 3" key="1">
    <citation type="submission" date="2020-08" db="EMBL/GenBank/DDBJ databases">
        <title>Genomic Encyclopedia of Type Strains, Phase IV (KMG-IV): sequencing the most valuable type-strain genomes for metagenomic binning, comparative biology and taxonomic classification.</title>
        <authorList>
            <person name="Goeker M."/>
        </authorList>
    </citation>
    <scope>NUCLEOTIDE SEQUENCE [LARGE SCALE GENOMIC DNA]</scope>
    <source>
        <strain evidence="2 3">DSM 101015</strain>
    </source>
</reference>
<dbReference type="Pfam" id="PF13560">
    <property type="entry name" value="HTH_31"/>
    <property type="match status" value="1"/>
</dbReference>
<comment type="caution">
    <text evidence="2">The sequence shown here is derived from an EMBL/GenBank/DDBJ whole genome shotgun (WGS) entry which is preliminary data.</text>
</comment>
<accession>A0A7W6Q4J1</accession>
<dbReference type="EMBL" id="JACIFU010000001">
    <property type="protein sequence ID" value="MBB4172882.1"/>
    <property type="molecule type" value="Genomic_DNA"/>
</dbReference>
<dbReference type="SUPFAM" id="SSF47413">
    <property type="entry name" value="lambda repressor-like DNA-binding domains"/>
    <property type="match status" value="1"/>
</dbReference>
<organism evidence="2 3">
    <name type="scientific">Sulfitobacter noctilucicola</name>
    <dbReference type="NCBI Taxonomy" id="1342301"/>
    <lineage>
        <taxon>Bacteria</taxon>
        <taxon>Pseudomonadati</taxon>
        <taxon>Pseudomonadota</taxon>
        <taxon>Alphaproteobacteria</taxon>
        <taxon>Rhodobacterales</taxon>
        <taxon>Roseobacteraceae</taxon>
        <taxon>Sulfitobacter</taxon>
    </lineage>
</organism>
<dbReference type="PROSITE" id="PS50943">
    <property type="entry name" value="HTH_CROC1"/>
    <property type="match status" value="1"/>
</dbReference>
<dbReference type="InterPro" id="IPR010982">
    <property type="entry name" value="Lambda_DNA-bd_dom_sf"/>
</dbReference>
<gene>
    <name evidence="2" type="ORF">GGR93_000643</name>
</gene>
<dbReference type="OrthoDB" id="528805at2"/>
<protein>
    <submittedName>
        <fullName evidence="2">Transcriptional regulator with XRE-family HTH domain</fullName>
    </submittedName>
</protein>
<dbReference type="SMART" id="SM00530">
    <property type="entry name" value="HTH_XRE"/>
    <property type="match status" value="1"/>
</dbReference>
<proteinExistence type="predicted"/>
<feature type="domain" description="HTH cro/C1-type" evidence="1">
    <location>
        <begin position="11"/>
        <end position="65"/>
    </location>
</feature>
<sequence length="143" mass="16293">MSTETSIGDRLDQLRRANELSQAGFASALGVSRTTLHNYARGEREMPAAVLAKLLELYRADPLWVLDGEEGIQNRETQIMEELGSILMQVEERLEERSMRLGIKKRWMIVCRLYTERIAEFRKTGDKPELQALGLDELLDVAA</sequence>
<evidence type="ECO:0000313" key="2">
    <source>
        <dbReference type="EMBL" id="MBB4172882.1"/>
    </source>
</evidence>
<dbReference type="RefSeq" id="WP_025055033.1">
    <property type="nucleotide sequence ID" value="NZ_JACIFU010000001.1"/>
</dbReference>
<dbReference type="GO" id="GO:0003677">
    <property type="term" value="F:DNA binding"/>
    <property type="evidence" value="ECO:0007669"/>
    <property type="project" value="InterPro"/>
</dbReference>